<evidence type="ECO:0000313" key="1">
    <source>
        <dbReference type="EMBL" id="KPV44083.1"/>
    </source>
</evidence>
<reference evidence="1 2" key="1">
    <citation type="submission" date="2015-09" db="EMBL/GenBank/DDBJ databases">
        <title>Draft genome sequence of Alicyclobacillus ferrooxydans DSM 22381.</title>
        <authorList>
            <person name="Hemp J."/>
        </authorList>
    </citation>
    <scope>NUCLEOTIDE SEQUENCE [LARGE SCALE GENOMIC DNA]</scope>
    <source>
        <strain evidence="1 2">TC-34</strain>
    </source>
</reference>
<accession>A0A0P9CWC7</accession>
<sequence length="63" mass="7000">MGADLGNTFMTLFEGKQLLCKGLIALTISSRESWFLVGMRNLSLIDQTGTVPLTNFVPPSRRR</sequence>
<dbReference type="EMBL" id="LJCO01000040">
    <property type="protein sequence ID" value="KPV44083.1"/>
    <property type="molecule type" value="Genomic_DNA"/>
</dbReference>
<keyword evidence="2" id="KW-1185">Reference proteome</keyword>
<protein>
    <submittedName>
        <fullName evidence="1">Uncharacterized protein</fullName>
    </submittedName>
</protein>
<evidence type="ECO:0000313" key="2">
    <source>
        <dbReference type="Proteomes" id="UP000050482"/>
    </source>
</evidence>
<organism evidence="1 2">
    <name type="scientific">Alicyclobacillus ferrooxydans</name>
    <dbReference type="NCBI Taxonomy" id="471514"/>
    <lineage>
        <taxon>Bacteria</taxon>
        <taxon>Bacillati</taxon>
        <taxon>Bacillota</taxon>
        <taxon>Bacilli</taxon>
        <taxon>Bacillales</taxon>
        <taxon>Alicyclobacillaceae</taxon>
        <taxon>Alicyclobacillus</taxon>
    </lineage>
</organism>
<dbReference type="AlphaFoldDB" id="A0A0P9CWC7"/>
<proteinExistence type="predicted"/>
<dbReference type="PATRIC" id="fig|471514.4.peg.847"/>
<gene>
    <name evidence="1" type="ORF">AN477_08370</name>
</gene>
<dbReference type="Proteomes" id="UP000050482">
    <property type="component" value="Unassembled WGS sequence"/>
</dbReference>
<comment type="caution">
    <text evidence="1">The sequence shown here is derived from an EMBL/GenBank/DDBJ whole genome shotgun (WGS) entry which is preliminary data.</text>
</comment>
<name>A0A0P9CWC7_9BACL</name>